<dbReference type="Gene3D" id="3.30.700.10">
    <property type="entry name" value="Glycoprotein, Type 4 Pilin"/>
    <property type="match status" value="1"/>
</dbReference>
<dbReference type="AlphaFoldDB" id="A0A1G2P1T3"/>
<keyword evidence="2" id="KW-0488">Methylation</keyword>
<keyword evidence="5 7" id="KW-0472">Membrane</keyword>
<dbReference type="Pfam" id="PF07963">
    <property type="entry name" value="N_methyl"/>
    <property type="match status" value="1"/>
</dbReference>
<dbReference type="EMBL" id="MHSK01000015">
    <property type="protein sequence ID" value="OHA42307.1"/>
    <property type="molecule type" value="Genomic_DNA"/>
</dbReference>
<keyword evidence="4 7" id="KW-1133">Transmembrane helix</keyword>
<comment type="subcellular location">
    <subcellularLocation>
        <location evidence="1">Membrane</location>
        <topology evidence="1">Single-pass membrane protein</topology>
    </subcellularLocation>
</comment>
<evidence type="ECO:0000256" key="5">
    <source>
        <dbReference type="ARBA" id="ARBA00023136"/>
    </source>
</evidence>
<name>A0A1G2P1T3_9BACT</name>
<dbReference type="SUPFAM" id="SSF54523">
    <property type="entry name" value="Pili subunits"/>
    <property type="match status" value="1"/>
</dbReference>
<dbReference type="GO" id="GO:0015628">
    <property type="term" value="P:protein secretion by the type II secretion system"/>
    <property type="evidence" value="ECO:0007669"/>
    <property type="project" value="InterPro"/>
</dbReference>
<evidence type="ECO:0000313" key="8">
    <source>
        <dbReference type="EMBL" id="OHA42307.1"/>
    </source>
</evidence>
<protein>
    <recommendedName>
        <fullName evidence="10">Type II secretion system protein GspG C-terminal domain-containing protein</fullName>
    </recommendedName>
</protein>
<feature type="region of interest" description="Disordered" evidence="6">
    <location>
        <begin position="125"/>
        <end position="169"/>
    </location>
</feature>
<proteinExistence type="predicted"/>
<feature type="transmembrane region" description="Helical" evidence="7">
    <location>
        <begin position="12"/>
        <end position="34"/>
    </location>
</feature>
<sequence length="169" mass="18198">MINDKQKNNKRNGFTLMELLVVIAIISILTAIVFPNLNKSRIKARDARRISDIKSIQLALAVYYDNNRSSGYPADIYAADKLAPTYMPKVPTDPLGYNYAYAAIDLNGSICSSYHLGATLEGDVAPTDDVDDTSPGTECTGSSPDFSGSDSAKCSSSHTSGSKCYDVKP</sequence>
<evidence type="ECO:0000256" key="3">
    <source>
        <dbReference type="ARBA" id="ARBA00022692"/>
    </source>
</evidence>
<dbReference type="InterPro" id="IPR045584">
    <property type="entry name" value="Pilin-like"/>
</dbReference>
<dbReference type="GO" id="GO:0015627">
    <property type="term" value="C:type II protein secretion system complex"/>
    <property type="evidence" value="ECO:0007669"/>
    <property type="project" value="InterPro"/>
</dbReference>
<reference evidence="8 9" key="1">
    <citation type="journal article" date="2016" name="Nat. Commun.">
        <title>Thousands of microbial genomes shed light on interconnected biogeochemical processes in an aquifer system.</title>
        <authorList>
            <person name="Anantharaman K."/>
            <person name="Brown C.T."/>
            <person name="Hug L.A."/>
            <person name="Sharon I."/>
            <person name="Castelle C.J."/>
            <person name="Probst A.J."/>
            <person name="Thomas B.C."/>
            <person name="Singh A."/>
            <person name="Wilkins M.J."/>
            <person name="Karaoz U."/>
            <person name="Brodie E.L."/>
            <person name="Williams K.H."/>
            <person name="Hubbard S.S."/>
            <person name="Banfield J.F."/>
        </authorList>
    </citation>
    <scope>NUCLEOTIDE SEQUENCE [LARGE SCALE GENOMIC DNA]</scope>
</reference>
<dbReference type="Proteomes" id="UP000177269">
    <property type="component" value="Unassembled WGS sequence"/>
</dbReference>
<evidence type="ECO:0000256" key="4">
    <source>
        <dbReference type="ARBA" id="ARBA00022989"/>
    </source>
</evidence>
<evidence type="ECO:0000256" key="7">
    <source>
        <dbReference type="SAM" id="Phobius"/>
    </source>
</evidence>
<accession>A0A1G2P1T3</accession>
<dbReference type="GO" id="GO:0016020">
    <property type="term" value="C:membrane"/>
    <property type="evidence" value="ECO:0007669"/>
    <property type="project" value="UniProtKB-SubCell"/>
</dbReference>
<dbReference type="InterPro" id="IPR000983">
    <property type="entry name" value="Bac_GSPG_pilin"/>
</dbReference>
<feature type="compositionally biased region" description="Polar residues" evidence="6">
    <location>
        <begin position="134"/>
        <end position="162"/>
    </location>
</feature>
<keyword evidence="3 7" id="KW-0812">Transmembrane</keyword>
<evidence type="ECO:0000256" key="1">
    <source>
        <dbReference type="ARBA" id="ARBA00004167"/>
    </source>
</evidence>
<dbReference type="PANTHER" id="PTHR30093">
    <property type="entry name" value="GENERAL SECRETION PATHWAY PROTEIN G"/>
    <property type="match status" value="1"/>
</dbReference>
<dbReference type="PANTHER" id="PTHR30093:SF44">
    <property type="entry name" value="TYPE II SECRETION SYSTEM CORE PROTEIN G"/>
    <property type="match status" value="1"/>
</dbReference>
<evidence type="ECO:0008006" key="10">
    <source>
        <dbReference type="Google" id="ProtNLM"/>
    </source>
</evidence>
<evidence type="ECO:0000256" key="6">
    <source>
        <dbReference type="SAM" id="MobiDB-lite"/>
    </source>
</evidence>
<dbReference type="NCBIfam" id="TIGR02532">
    <property type="entry name" value="IV_pilin_GFxxxE"/>
    <property type="match status" value="1"/>
</dbReference>
<organism evidence="8 9">
    <name type="scientific">Candidatus Taylorbacteria bacterium RIFCSPLOWO2_12_FULL_43_20</name>
    <dbReference type="NCBI Taxonomy" id="1802332"/>
    <lineage>
        <taxon>Bacteria</taxon>
        <taxon>Candidatus Tayloriibacteriota</taxon>
    </lineage>
</organism>
<gene>
    <name evidence="8" type="ORF">A3G52_03880</name>
</gene>
<comment type="caution">
    <text evidence="8">The sequence shown here is derived from an EMBL/GenBank/DDBJ whole genome shotgun (WGS) entry which is preliminary data.</text>
</comment>
<evidence type="ECO:0000313" key="9">
    <source>
        <dbReference type="Proteomes" id="UP000177269"/>
    </source>
</evidence>
<evidence type="ECO:0000256" key="2">
    <source>
        <dbReference type="ARBA" id="ARBA00022481"/>
    </source>
</evidence>
<dbReference type="PRINTS" id="PR00813">
    <property type="entry name" value="BCTERIALGSPG"/>
</dbReference>
<dbReference type="InterPro" id="IPR012902">
    <property type="entry name" value="N_methyl_site"/>
</dbReference>